<accession>A0A928TUS2</accession>
<dbReference type="Proteomes" id="UP000710385">
    <property type="component" value="Unassembled WGS sequence"/>
</dbReference>
<comment type="caution">
    <text evidence="1">The sequence shown here is derived from an EMBL/GenBank/DDBJ whole genome shotgun (WGS) entry which is preliminary data.</text>
</comment>
<name>A0A928TUS2_UNCKA</name>
<proteinExistence type="predicted"/>
<sequence length="267" mass="31911">MPEKGKKSNKQTIKQLPDRYPRTEEILIFSDMSELDHVFDSLDTAEKEIESLLYGSHDVIDQDLFHSSKQAFNKSIAREPCDISEEDWHWYMHIWSVNGLTVQLRKACYEFERYWAENPQWKPEEDGRFMIMMNDPDELRYLVSELDSGRIRVEEYRGERKFIQFYQPAYHAAALEIVMHRDNVYLHNNREGLETVRKIRARSKKRADDQKEEAAERIQEAIKIFDEFWKNKKDYETKTSIIEKVATEMNLSAPAIWRYLSTRKLSN</sequence>
<evidence type="ECO:0000313" key="1">
    <source>
        <dbReference type="EMBL" id="MBE7525721.1"/>
    </source>
</evidence>
<evidence type="ECO:0000313" key="2">
    <source>
        <dbReference type="Proteomes" id="UP000710385"/>
    </source>
</evidence>
<dbReference type="AlphaFoldDB" id="A0A928TUS2"/>
<protein>
    <submittedName>
        <fullName evidence="1">Uncharacterized protein</fullName>
    </submittedName>
</protein>
<reference evidence="1" key="1">
    <citation type="submission" date="2020-05" db="EMBL/GenBank/DDBJ databases">
        <title>High-Quality Genomes of Partial-Nitritation/Anammox System by Hierarchical Clustering Based Hybrid Assembly.</title>
        <authorList>
            <person name="Liu L."/>
            <person name="Wang Y."/>
            <person name="Che Y."/>
            <person name="Chen Y."/>
            <person name="Xia Y."/>
            <person name="Luo R."/>
            <person name="Cheng S.H."/>
            <person name="Zheng C."/>
            <person name="Zhang T."/>
        </authorList>
    </citation>
    <scope>NUCLEOTIDE SEQUENCE</scope>
    <source>
        <strain evidence="1">H1_PAT1</strain>
    </source>
</reference>
<dbReference type="EMBL" id="JABTTY010000002">
    <property type="protein sequence ID" value="MBE7525721.1"/>
    <property type="molecule type" value="Genomic_DNA"/>
</dbReference>
<gene>
    <name evidence="1" type="ORF">HS096_05045</name>
</gene>
<organism evidence="1 2">
    <name type="scientific">candidate division WWE3 bacterium</name>
    <dbReference type="NCBI Taxonomy" id="2053526"/>
    <lineage>
        <taxon>Bacteria</taxon>
        <taxon>Katanobacteria</taxon>
    </lineage>
</organism>